<dbReference type="PANTHER" id="PTHR30193:SF44">
    <property type="entry name" value="LACTOSE TRANSPORT SYSTEM PERMEASE PROTEIN LACF"/>
    <property type="match status" value="1"/>
</dbReference>
<comment type="similarity">
    <text evidence="7">Belongs to the binding-protein-dependent transport system permease family.</text>
</comment>
<dbReference type="EMBL" id="QGQD01000022">
    <property type="protein sequence ID" value="TLD02172.1"/>
    <property type="molecule type" value="Genomic_DNA"/>
</dbReference>
<evidence type="ECO:0000256" key="3">
    <source>
        <dbReference type="ARBA" id="ARBA00022475"/>
    </source>
</evidence>
<evidence type="ECO:0000256" key="7">
    <source>
        <dbReference type="RuleBase" id="RU363032"/>
    </source>
</evidence>
<evidence type="ECO:0000256" key="2">
    <source>
        <dbReference type="ARBA" id="ARBA00022448"/>
    </source>
</evidence>
<feature type="transmembrane region" description="Helical" evidence="7">
    <location>
        <begin position="229"/>
        <end position="254"/>
    </location>
</feature>
<keyword evidence="9" id="KW-0762">Sugar transport</keyword>
<keyword evidence="10" id="KW-1185">Reference proteome</keyword>
<dbReference type="CDD" id="cd06261">
    <property type="entry name" value="TM_PBP2"/>
    <property type="match status" value="1"/>
</dbReference>
<evidence type="ECO:0000313" key="10">
    <source>
        <dbReference type="Proteomes" id="UP000306509"/>
    </source>
</evidence>
<evidence type="ECO:0000256" key="1">
    <source>
        <dbReference type="ARBA" id="ARBA00004651"/>
    </source>
</evidence>
<dbReference type="STRING" id="180332.GCA_000797495_04249"/>
<name>A0A4U8QAW3_9FIRM</name>
<keyword evidence="6 7" id="KW-0472">Membrane</keyword>
<dbReference type="AlphaFoldDB" id="A0A4U8QAW3"/>
<reference evidence="9 10" key="1">
    <citation type="journal article" date="2019" name="Anaerobe">
        <title>Detection of Robinsoniella peoriensis in multiple bone samples of a trauma patient.</title>
        <authorList>
            <person name="Schrottner P."/>
            <person name="Hartwich K."/>
            <person name="Bunk B."/>
            <person name="Schober I."/>
            <person name="Helbig S."/>
            <person name="Rudolph W.W."/>
            <person name="Gunzer F."/>
        </authorList>
    </citation>
    <scope>NUCLEOTIDE SEQUENCE [LARGE SCALE GENOMIC DNA]</scope>
    <source>
        <strain evidence="9 10">DSM 106044</strain>
    </source>
</reference>
<evidence type="ECO:0000256" key="5">
    <source>
        <dbReference type="ARBA" id="ARBA00022989"/>
    </source>
</evidence>
<feature type="transmembrane region" description="Helical" evidence="7">
    <location>
        <begin position="131"/>
        <end position="154"/>
    </location>
</feature>
<gene>
    <name evidence="9" type="primary">yteP_7</name>
    <name evidence="9" type="ORF">DSM106044_00978</name>
</gene>
<evidence type="ECO:0000256" key="6">
    <source>
        <dbReference type="ARBA" id="ARBA00023136"/>
    </source>
</evidence>
<comment type="subcellular location">
    <subcellularLocation>
        <location evidence="1 7">Cell membrane</location>
        <topology evidence="1 7">Multi-pass membrane protein</topology>
    </subcellularLocation>
</comment>
<feature type="domain" description="ABC transmembrane type-1" evidence="8">
    <location>
        <begin position="94"/>
        <end position="312"/>
    </location>
</feature>
<organism evidence="9 10">
    <name type="scientific">Robinsoniella peoriensis</name>
    <dbReference type="NCBI Taxonomy" id="180332"/>
    <lineage>
        <taxon>Bacteria</taxon>
        <taxon>Bacillati</taxon>
        <taxon>Bacillota</taxon>
        <taxon>Clostridia</taxon>
        <taxon>Lachnospirales</taxon>
        <taxon>Lachnospiraceae</taxon>
        <taxon>Robinsoniella</taxon>
    </lineage>
</organism>
<keyword evidence="4 7" id="KW-0812">Transmembrane</keyword>
<dbReference type="GO" id="GO:0005886">
    <property type="term" value="C:plasma membrane"/>
    <property type="evidence" value="ECO:0007669"/>
    <property type="project" value="UniProtKB-SubCell"/>
</dbReference>
<dbReference type="Gene3D" id="1.10.3720.10">
    <property type="entry name" value="MetI-like"/>
    <property type="match status" value="1"/>
</dbReference>
<accession>A0A4U8QAW3</accession>
<keyword evidence="3" id="KW-1003">Cell membrane</keyword>
<sequence>MAFRKVNGTEQGTAAIAAAGRKKSKRVQFRKWLPVFIMMAPALIYLLINNYLPMLGLVIAFKKVNFSIGIFQSPWCGLDNFKFLFNTSDAWTITRNTLLYNFAFIIVNTLMGILIAVLISEIRSKKGKTIYQSSVLLPFLMSYVIVSYIVYALFSGDNGMLNNTILPAFGMEPVNWYAEAKYWPVILVVVNCWKGVGYGTLIYIAAIAGIDSSYYEAAALDGAGKLKQIFYVTLPALVPSIITLTLLNIGRIFYSDFSLFYQVPMNSGMLYATTQTIDTYVYRGLLTLGDVGMSSAAGFYQSCVGFILVMVSNLIVKKISPDNALF</sequence>
<feature type="transmembrane region" description="Helical" evidence="7">
    <location>
        <begin position="182"/>
        <end position="208"/>
    </location>
</feature>
<evidence type="ECO:0000313" key="9">
    <source>
        <dbReference type="EMBL" id="TLD02172.1"/>
    </source>
</evidence>
<dbReference type="InterPro" id="IPR035906">
    <property type="entry name" value="MetI-like_sf"/>
</dbReference>
<comment type="caution">
    <text evidence="9">The sequence shown here is derived from an EMBL/GenBank/DDBJ whole genome shotgun (WGS) entry which is preliminary data.</text>
</comment>
<dbReference type="Pfam" id="PF00528">
    <property type="entry name" value="BPD_transp_1"/>
    <property type="match status" value="1"/>
</dbReference>
<evidence type="ECO:0000259" key="8">
    <source>
        <dbReference type="PROSITE" id="PS50928"/>
    </source>
</evidence>
<dbReference type="PANTHER" id="PTHR30193">
    <property type="entry name" value="ABC TRANSPORTER PERMEASE PROTEIN"/>
    <property type="match status" value="1"/>
</dbReference>
<evidence type="ECO:0000256" key="4">
    <source>
        <dbReference type="ARBA" id="ARBA00022692"/>
    </source>
</evidence>
<dbReference type="SUPFAM" id="SSF161098">
    <property type="entry name" value="MetI-like"/>
    <property type="match status" value="1"/>
</dbReference>
<protein>
    <submittedName>
        <fullName evidence="9">Putative multiple-sugar transport system permease YteP</fullName>
    </submittedName>
</protein>
<keyword evidence="5 7" id="KW-1133">Transmembrane helix</keyword>
<feature type="transmembrane region" description="Helical" evidence="7">
    <location>
        <begin position="32"/>
        <end position="52"/>
    </location>
</feature>
<keyword evidence="2 7" id="KW-0813">Transport</keyword>
<dbReference type="InterPro" id="IPR051393">
    <property type="entry name" value="ABC_transporter_permease"/>
</dbReference>
<dbReference type="InterPro" id="IPR000515">
    <property type="entry name" value="MetI-like"/>
</dbReference>
<dbReference type="GO" id="GO:0055085">
    <property type="term" value="P:transmembrane transport"/>
    <property type="evidence" value="ECO:0007669"/>
    <property type="project" value="InterPro"/>
</dbReference>
<dbReference type="Proteomes" id="UP000306509">
    <property type="component" value="Unassembled WGS sequence"/>
</dbReference>
<feature type="transmembrane region" description="Helical" evidence="7">
    <location>
        <begin position="98"/>
        <end position="119"/>
    </location>
</feature>
<feature type="transmembrane region" description="Helical" evidence="7">
    <location>
        <begin position="298"/>
        <end position="316"/>
    </location>
</feature>
<dbReference type="PROSITE" id="PS50928">
    <property type="entry name" value="ABC_TM1"/>
    <property type="match status" value="1"/>
</dbReference>
<proteinExistence type="inferred from homology"/>